<protein>
    <submittedName>
        <fullName evidence="7">DUF4149 domain-containing protein</fullName>
    </submittedName>
</protein>
<evidence type="ECO:0000256" key="2">
    <source>
        <dbReference type="ARBA" id="ARBA00022692"/>
    </source>
</evidence>
<evidence type="ECO:0000313" key="8">
    <source>
        <dbReference type="Proteomes" id="UP000825679"/>
    </source>
</evidence>
<sequence>MGNGLKNVLTTLWIGGMWIVGVIVTPALFASLDKAVAGMVAGKLFHAIGWIGIVAGIFLAIWWIWKDGLRAFQGLRLWLILGMLLCTLVNQFAIFPMIAELKPVVSNAAEGMFGGGLAQWHTISSLIYLLQSVMGLAYVWKSDY</sequence>
<reference evidence="7 8" key="1">
    <citation type="submission" date="2021-08" db="EMBL/GenBank/DDBJ databases">
        <title>complete genome sequencing of Deefgea sp. D25.</title>
        <authorList>
            <person name="Bae J.-W."/>
            <person name="Gim D.-H."/>
        </authorList>
    </citation>
    <scope>NUCLEOTIDE SEQUENCE [LARGE SCALE GENOMIC DNA]</scope>
    <source>
        <strain evidence="7 8">D25</strain>
    </source>
</reference>
<accession>A0ABX8ZA50</accession>
<dbReference type="Pfam" id="PF13664">
    <property type="entry name" value="DUF4149"/>
    <property type="match status" value="1"/>
</dbReference>
<evidence type="ECO:0000259" key="6">
    <source>
        <dbReference type="Pfam" id="PF13664"/>
    </source>
</evidence>
<feature type="transmembrane region" description="Helical" evidence="5">
    <location>
        <begin position="12"/>
        <end position="32"/>
    </location>
</feature>
<name>A0ABX8ZA50_9NEIS</name>
<organism evidence="7 8">
    <name type="scientific">Deefgea tanakiae</name>
    <dbReference type="NCBI Taxonomy" id="2865840"/>
    <lineage>
        <taxon>Bacteria</taxon>
        <taxon>Pseudomonadati</taxon>
        <taxon>Pseudomonadota</taxon>
        <taxon>Betaproteobacteria</taxon>
        <taxon>Neisseriales</taxon>
        <taxon>Chitinibacteraceae</taxon>
        <taxon>Deefgea</taxon>
    </lineage>
</organism>
<keyword evidence="3 5" id="KW-1133">Transmembrane helix</keyword>
<keyword evidence="4 5" id="KW-0472">Membrane</keyword>
<proteinExistence type="predicted"/>
<feature type="transmembrane region" description="Helical" evidence="5">
    <location>
        <begin position="77"/>
        <end position="98"/>
    </location>
</feature>
<evidence type="ECO:0000256" key="5">
    <source>
        <dbReference type="SAM" id="Phobius"/>
    </source>
</evidence>
<evidence type="ECO:0000256" key="4">
    <source>
        <dbReference type="ARBA" id="ARBA00023136"/>
    </source>
</evidence>
<evidence type="ECO:0000256" key="3">
    <source>
        <dbReference type="ARBA" id="ARBA00022989"/>
    </source>
</evidence>
<feature type="transmembrane region" description="Helical" evidence="5">
    <location>
        <begin position="44"/>
        <end position="65"/>
    </location>
</feature>
<evidence type="ECO:0000256" key="1">
    <source>
        <dbReference type="ARBA" id="ARBA00004370"/>
    </source>
</evidence>
<keyword evidence="8" id="KW-1185">Reference proteome</keyword>
<gene>
    <name evidence="7" type="ORF">K4H28_04170</name>
</gene>
<feature type="domain" description="TMEM205-like" evidence="6">
    <location>
        <begin position="9"/>
        <end position="102"/>
    </location>
</feature>
<dbReference type="InterPro" id="IPR025423">
    <property type="entry name" value="TMEM205-like"/>
</dbReference>
<dbReference type="EMBL" id="CP081150">
    <property type="protein sequence ID" value="QZA79428.1"/>
    <property type="molecule type" value="Genomic_DNA"/>
</dbReference>
<comment type="subcellular location">
    <subcellularLocation>
        <location evidence="1">Membrane</location>
    </subcellularLocation>
</comment>
<dbReference type="Proteomes" id="UP000825679">
    <property type="component" value="Chromosome"/>
</dbReference>
<evidence type="ECO:0000313" key="7">
    <source>
        <dbReference type="EMBL" id="QZA79428.1"/>
    </source>
</evidence>
<keyword evidence="2 5" id="KW-0812">Transmembrane</keyword>
<feature type="transmembrane region" description="Helical" evidence="5">
    <location>
        <begin position="118"/>
        <end position="140"/>
    </location>
</feature>